<keyword evidence="2" id="KW-1185">Reference proteome</keyword>
<dbReference type="PANTHER" id="PTHR28661">
    <property type="entry name" value="SJOEGREN SYNDROME NUCLEAR AUTOANTIGEN 1"/>
    <property type="match status" value="1"/>
</dbReference>
<accession>A0ABM1M3V0</accession>
<dbReference type="GeneID" id="108557303"/>
<feature type="coiled-coil region" evidence="1">
    <location>
        <begin position="7"/>
        <end position="55"/>
    </location>
</feature>
<keyword evidence="1" id="KW-0175">Coiled coil</keyword>
<protein>
    <submittedName>
        <fullName evidence="3">Uncharacterized protein LOC108557303</fullName>
    </submittedName>
</protein>
<name>A0ABM1M3V0_NICVS</name>
<dbReference type="RefSeq" id="XP_017769250.1">
    <property type="nucleotide sequence ID" value="XM_017913761.1"/>
</dbReference>
<evidence type="ECO:0000256" key="1">
    <source>
        <dbReference type="SAM" id="Coils"/>
    </source>
</evidence>
<dbReference type="Proteomes" id="UP000695000">
    <property type="component" value="Unplaced"/>
</dbReference>
<evidence type="ECO:0000313" key="3">
    <source>
        <dbReference type="RefSeq" id="XP_017769250.1"/>
    </source>
</evidence>
<organism evidence="2 3">
    <name type="scientific">Nicrophorus vespilloides</name>
    <name type="common">Boreal carrion beetle</name>
    <dbReference type="NCBI Taxonomy" id="110193"/>
    <lineage>
        <taxon>Eukaryota</taxon>
        <taxon>Metazoa</taxon>
        <taxon>Ecdysozoa</taxon>
        <taxon>Arthropoda</taxon>
        <taxon>Hexapoda</taxon>
        <taxon>Insecta</taxon>
        <taxon>Pterygota</taxon>
        <taxon>Neoptera</taxon>
        <taxon>Endopterygota</taxon>
        <taxon>Coleoptera</taxon>
        <taxon>Polyphaga</taxon>
        <taxon>Staphyliniformia</taxon>
        <taxon>Silphidae</taxon>
        <taxon>Nicrophorinae</taxon>
        <taxon>Nicrophorus</taxon>
    </lineage>
</organism>
<reference evidence="3" key="1">
    <citation type="submission" date="2025-08" db="UniProtKB">
        <authorList>
            <consortium name="RefSeq"/>
        </authorList>
    </citation>
    <scope>IDENTIFICATION</scope>
    <source>
        <tissue evidence="3">Whole Larva</tissue>
    </source>
</reference>
<sequence>MCDKLRADALKTNNDKIISYIQELKRQRDEVIHTIRKQEEEKALLNTEMERLAYKINIISKSLAQRIVARDRYNEAIAEAEDYYNKLVESSGVLLNAVQKDFNELFESMDKKVGTDLAKSVQYFWLVI</sequence>
<evidence type="ECO:0000313" key="2">
    <source>
        <dbReference type="Proteomes" id="UP000695000"/>
    </source>
</evidence>
<dbReference type="PANTHER" id="PTHR28661:SF1">
    <property type="entry name" value="MICROTUBULE NUCLEATION FACTOR SSNA1"/>
    <property type="match status" value="1"/>
</dbReference>
<dbReference type="InterPro" id="IPR033362">
    <property type="entry name" value="SSNA1_fam"/>
</dbReference>
<proteinExistence type="predicted"/>
<gene>
    <name evidence="3" type="primary">LOC108557303</name>
</gene>